<comment type="caution">
    <text evidence="1">The sequence shown here is derived from an EMBL/GenBank/DDBJ whole genome shotgun (WGS) entry which is preliminary data.</text>
</comment>
<evidence type="ECO:0000313" key="1">
    <source>
        <dbReference type="EMBL" id="TCL66746.1"/>
    </source>
</evidence>
<dbReference type="SUPFAM" id="SSF48452">
    <property type="entry name" value="TPR-like"/>
    <property type="match status" value="1"/>
</dbReference>
<dbReference type="InterPro" id="IPR011990">
    <property type="entry name" value="TPR-like_helical_dom_sf"/>
</dbReference>
<accession>A0A4R1RKZ1</accession>
<dbReference type="OrthoDB" id="1150971at2"/>
<evidence type="ECO:0008006" key="3">
    <source>
        <dbReference type="Google" id="ProtNLM"/>
    </source>
</evidence>
<keyword evidence="2" id="KW-1185">Reference proteome</keyword>
<proteinExistence type="predicted"/>
<name>A0A4R1RKZ1_9FLAO</name>
<evidence type="ECO:0000313" key="2">
    <source>
        <dbReference type="Proteomes" id="UP000295455"/>
    </source>
</evidence>
<organism evidence="1 2">
    <name type="scientific">Mariniflexile fucanivorans</name>
    <dbReference type="NCBI Taxonomy" id="264023"/>
    <lineage>
        <taxon>Bacteria</taxon>
        <taxon>Pseudomonadati</taxon>
        <taxon>Bacteroidota</taxon>
        <taxon>Flavobacteriia</taxon>
        <taxon>Flavobacteriales</taxon>
        <taxon>Flavobacteriaceae</taxon>
        <taxon>Mariniflexile</taxon>
    </lineage>
</organism>
<gene>
    <name evidence="1" type="ORF">EV196_103161</name>
</gene>
<reference evidence="1 2" key="1">
    <citation type="submission" date="2019-03" db="EMBL/GenBank/DDBJ databases">
        <title>Genomic Encyclopedia of Type Strains, Phase IV (KMG-IV): sequencing the most valuable type-strain genomes for metagenomic binning, comparative biology and taxonomic classification.</title>
        <authorList>
            <person name="Goeker M."/>
        </authorList>
    </citation>
    <scope>NUCLEOTIDE SEQUENCE [LARGE SCALE GENOMIC DNA]</scope>
    <source>
        <strain evidence="1 2">DSM 18792</strain>
    </source>
</reference>
<dbReference type="Proteomes" id="UP000295455">
    <property type="component" value="Unassembled WGS sequence"/>
</dbReference>
<dbReference type="EMBL" id="SLUP01000003">
    <property type="protein sequence ID" value="TCL66746.1"/>
    <property type="molecule type" value="Genomic_DNA"/>
</dbReference>
<dbReference type="RefSeq" id="WP_132216940.1">
    <property type="nucleotide sequence ID" value="NZ_OX156936.1"/>
</dbReference>
<dbReference type="Gene3D" id="1.25.40.10">
    <property type="entry name" value="Tetratricopeptide repeat domain"/>
    <property type="match status" value="1"/>
</dbReference>
<sequence>MKNLIIIATFIVSVVTSAQTNYEQGMQKAFELWGQNNPTEASNLFERIGNAEPDNWLPLYYAAQVNIVNSFGESDEEKLSAQLKKAQDLINDATAISKNNPEILVLQALLHTAWVAYDGATYGMTLSGKVVELYTKAEMIAPENPRVVYCKAEWNMGGAKYFGQDTTPFCKDLEHALELFTNFKPETPFSPNWGKDRAEMLLESCK</sequence>
<protein>
    <recommendedName>
        <fullName evidence="3">Tetratricopeptide repeat protein</fullName>
    </recommendedName>
</protein>
<dbReference type="AlphaFoldDB" id="A0A4R1RKZ1"/>